<name>A0A2N9HX52_FAGSY</name>
<proteinExistence type="predicted"/>
<dbReference type="EMBL" id="OIVN01004639">
    <property type="protein sequence ID" value="SPD18497.1"/>
    <property type="molecule type" value="Genomic_DNA"/>
</dbReference>
<evidence type="ECO:0000256" key="2">
    <source>
        <dbReference type="SAM" id="SignalP"/>
    </source>
</evidence>
<organism evidence="3">
    <name type="scientific">Fagus sylvatica</name>
    <name type="common">Beechnut</name>
    <dbReference type="NCBI Taxonomy" id="28930"/>
    <lineage>
        <taxon>Eukaryota</taxon>
        <taxon>Viridiplantae</taxon>
        <taxon>Streptophyta</taxon>
        <taxon>Embryophyta</taxon>
        <taxon>Tracheophyta</taxon>
        <taxon>Spermatophyta</taxon>
        <taxon>Magnoliopsida</taxon>
        <taxon>eudicotyledons</taxon>
        <taxon>Gunneridae</taxon>
        <taxon>Pentapetalae</taxon>
        <taxon>rosids</taxon>
        <taxon>fabids</taxon>
        <taxon>Fagales</taxon>
        <taxon>Fagaceae</taxon>
        <taxon>Fagus</taxon>
    </lineage>
</organism>
<feature type="signal peptide" evidence="2">
    <location>
        <begin position="1"/>
        <end position="22"/>
    </location>
</feature>
<reference evidence="3" key="1">
    <citation type="submission" date="2018-02" db="EMBL/GenBank/DDBJ databases">
        <authorList>
            <person name="Cohen D.B."/>
            <person name="Kent A.D."/>
        </authorList>
    </citation>
    <scope>NUCLEOTIDE SEQUENCE</scope>
</reference>
<keyword evidence="2" id="KW-0732">Signal</keyword>
<accession>A0A2N9HX52</accession>
<evidence type="ECO:0000256" key="1">
    <source>
        <dbReference type="SAM" id="MobiDB-lite"/>
    </source>
</evidence>
<evidence type="ECO:0000313" key="3">
    <source>
        <dbReference type="EMBL" id="SPD18497.1"/>
    </source>
</evidence>
<feature type="compositionally biased region" description="Low complexity" evidence="1">
    <location>
        <begin position="23"/>
        <end position="32"/>
    </location>
</feature>
<gene>
    <name evidence="3" type="ORF">FSB_LOCUS46379</name>
</gene>
<feature type="region of interest" description="Disordered" evidence="1">
    <location>
        <begin position="23"/>
        <end position="93"/>
    </location>
</feature>
<dbReference type="AlphaFoldDB" id="A0A2N9HX52"/>
<sequence>MLMLALFSIVRLPLQELKICTATSTVRPATTTAHKRPTPRPRREGDTHPAGHAAKERTTPPQGETHPTAKPCRARSQRSGGHPSVPISAWTSGLAPNEFELAKKGITGSGARPGGGGAVPFGG</sequence>
<protein>
    <submittedName>
        <fullName evidence="3">Uncharacterized protein</fullName>
    </submittedName>
</protein>
<feature type="compositionally biased region" description="Basic and acidic residues" evidence="1">
    <location>
        <begin position="41"/>
        <end position="58"/>
    </location>
</feature>
<feature type="chain" id="PRO_5014789690" evidence="2">
    <location>
        <begin position="23"/>
        <end position="123"/>
    </location>
</feature>